<dbReference type="PANTHER" id="PTHR45783">
    <property type="entry name" value="KINESIN LIGHT CHAIN"/>
    <property type="match status" value="1"/>
</dbReference>
<dbReference type="GO" id="GO:0005737">
    <property type="term" value="C:cytoplasm"/>
    <property type="evidence" value="ECO:0007669"/>
    <property type="project" value="TreeGrafter"/>
</dbReference>
<dbReference type="Pfam" id="PF13374">
    <property type="entry name" value="TPR_10"/>
    <property type="match status" value="1"/>
</dbReference>
<dbReference type="GeneTree" id="ENSGT00940000155555"/>
<dbReference type="AlphaFoldDB" id="A0A8C4N2L3"/>
<evidence type="ECO:0000256" key="7">
    <source>
        <dbReference type="ARBA" id="ARBA00023054"/>
    </source>
</evidence>
<comment type="function">
    <text evidence="10">Kinesin is a microtubule-associated force-producing protein that play a role in organelle transport.</text>
</comment>
<comment type="subcellular location">
    <subcellularLocation>
        <location evidence="1 10">Cytoplasm</location>
        <location evidence="1 10">Cytoskeleton</location>
    </subcellularLocation>
</comment>
<dbReference type="SMART" id="SM00028">
    <property type="entry name" value="TPR"/>
    <property type="match status" value="3"/>
</dbReference>
<dbReference type="Pfam" id="PF13424">
    <property type="entry name" value="TPR_12"/>
    <property type="match status" value="2"/>
</dbReference>
<evidence type="ECO:0000313" key="14">
    <source>
        <dbReference type="Proteomes" id="UP000694388"/>
    </source>
</evidence>
<evidence type="ECO:0000256" key="10">
    <source>
        <dbReference type="RuleBase" id="RU367020"/>
    </source>
</evidence>
<dbReference type="GO" id="GO:0005874">
    <property type="term" value="C:microtubule"/>
    <property type="evidence" value="ECO:0007669"/>
    <property type="project" value="UniProtKB-UniRule"/>
</dbReference>
<dbReference type="Ensembl" id="ENSEBUT00000001796.1">
    <property type="protein sequence ID" value="ENSEBUP00000001468.1"/>
    <property type="gene ID" value="ENSEBUG00000001194.1"/>
</dbReference>
<dbReference type="InterPro" id="IPR011990">
    <property type="entry name" value="TPR-like_helical_dom_sf"/>
</dbReference>
<dbReference type="OMA" id="DPRNPHM"/>
<keyword evidence="9 10" id="KW-0206">Cytoskeleton</keyword>
<comment type="similarity">
    <text evidence="2 10">Belongs to the kinesin light chain family.</text>
</comment>
<dbReference type="SUPFAM" id="SSF48452">
    <property type="entry name" value="TPR-like"/>
    <property type="match status" value="1"/>
</dbReference>
<evidence type="ECO:0000256" key="4">
    <source>
        <dbReference type="ARBA" id="ARBA00022701"/>
    </source>
</evidence>
<reference evidence="13" key="2">
    <citation type="submission" date="2025-09" db="UniProtKB">
        <authorList>
            <consortium name="Ensembl"/>
        </authorList>
    </citation>
    <scope>IDENTIFICATION</scope>
</reference>
<keyword evidence="3 10" id="KW-0963">Cytoplasm</keyword>
<dbReference type="GO" id="GO:0019894">
    <property type="term" value="F:kinesin binding"/>
    <property type="evidence" value="ECO:0007669"/>
    <property type="project" value="TreeGrafter"/>
</dbReference>
<proteinExistence type="inferred from homology"/>
<keyword evidence="4 10" id="KW-0493">Microtubule</keyword>
<evidence type="ECO:0000256" key="12">
    <source>
        <dbReference type="SAM" id="MobiDB-lite"/>
    </source>
</evidence>
<evidence type="ECO:0000256" key="2">
    <source>
        <dbReference type="ARBA" id="ARBA00009622"/>
    </source>
</evidence>
<sequence>MSGARTLKEEKTERLSQDEIISSTKAVIQGLDTLRNEHNSILQSLLDTLGCLQKEDECSVVEEKANIIRKSLEMIELGLGEAQVMVALTNHLSVVESEKQKLRAQVRRLCQENSWLREELANTQQRLQLSEQQVAQLEEEKKHLEFMNQMKKYDDNNSPSEEKDMASSKESLDDLFPNEDDDADGRSSAAAVAAAQQGGYEIPARLRTLHNLVIQYASQGRYEVAVPLCKQALEDLEKTSGHDHPDVATMLNILALVYRDQNKFKEAASLLNDALAIREKTLGKDHPAVAATLNNLAVLYGKRAKYKEAEPLCKRALDIREKVLGREHPDVAKQLNNLALLCQNQSKYEEVEHYYRRALDIYQARLGPDDPNVAKTKNNLVCISHAQFRGQLSVILVFKNLISFLYFSWCGQNKDSPPYGEYGQWYKACKVDSPTVATTLKNLSALYRRQGKLEAAETLEECAARSRRQGLDVVRQARVADILNDGDLEKRRVRDGSSSTDVVVKYESGRPGGGEVSMGVEWNGVSVHAATFFYCFDFDMKVLLR</sequence>
<reference evidence="13" key="1">
    <citation type="submission" date="2025-08" db="UniProtKB">
        <authorList>
            <consortium name="Ensembl"/>
        </authorList>
    </citation>
    <scope>IDENTIFICATION</scope>
</reference>
<evidence type="ECO:0000256" key="11">
    <source>
        <dbReference type="SAM" id="Coils"/>
    </source>
</evidence>
<evidence type="ECO:0000256" key="9">
    <source>
        <dbReference type="ARBA" id="ARBA00023212"/>
    </source>
</evidence>
<keyword evidence="8 10" id="KW-0505">Motor protein</keyword>
<evidence type="ECO:0000256" key="1">
    <source>
        <dbReference type="ARBA" id="ARBA00004245"/>
    </source>
</evidence>
<dbReference type="GO" id="GO:0005871">
    <property type="term" value="C:kinesin complex"/>
    <property type="evidence" value="ECO:0007669"/>
    <property type="project" value="UniProtKB-UniRule"/>
</dbReference>
<evidence type="ECO:0000313" key="13">
    <source>
        <dbReference type="Ensembl" id="ENSEBUP00000001468.1"/>
    </source>
</evidence>
<evidence type="ECO:0000256" key="8">
    <source>
        <dbReference type="ARBA" id="ARBA00023175"/>
    </source>
</evidence>
<evidence type="ECO:0000256" key="5">
    <source>
        <dbReference type="ARBA" id="ARBA00022737"/>
    </source>
</evidence>
<comment type="subunit">
    <text evidence="10">Oligomeric complex composed of two heavy chains and two light chains.</text>
</comment>
<keyword evidence="6" id="KW-0802">TPR repeat</keyword>
<feature type="region of interest" description="Disordered" evidence="12">
    <location>
        <begin position="152"/>
        <end position="188"/>
    </location>
</feature>
<dbReference type="Proteomes" id="UP000694388">
    <property type="component" value="Unplaced"/>
</dbReference>
<keyword evidence="14" id="KW-1185">Reference proteome</keyword>
<keyword evidence="5" id="KW-0677">Repeat</keyword>
<evidence type="ECO:0000256" key="3">
    <source>
        <dbReference type="ARBA" id="ARBA00022490"/>
    </source>
</evidence>
<protein>
    <recommendedName>
        <fullName evidence="10">Kinesin light chain</fullName>
    </recommendedName>
</protein>
<accession>A0A8C4N2L3</accession>
<feature type="coiled-coil region" evidence="11">
    <location>
        <begin position="85"/>
        <end position="147"/>
    </location>
</feature>
<dbReference type="PANTHER" id="PTHR45783:SF3">
    <property type="entry name" value="KINESIN LIGHT CHAIN"/>
    <property type="match status" value="1"/>
</dbReference>
<dbReference type="InterPro" id="IPR019734">
    <property type="entry name" value="TPR_rpt"/>
</dbReference>
<dbReference type="InterPro" id="IPR015792">
    <property type="entry name" value="Kinesin_light_repeat"/>
</dbReference>
<keyword evidence="7 11" id="KW-0175">Coiled coil</keyword>
<evidence type="ECO:0000256" key="6">
    <source>
        <dbReference type="ARBA" id="ARBA00022803"/>
    </source>
</evidence>
<dbReference type="InterPro" id="IPR002151">
    <property type="entry name" value="Kinesin_light"/>
</dbReference>
<dbReference type="PROSITE" id="PS01160">
    <property type="entry name" value="KINESIN_LIGHT"/>
    <property type="match status" value="1"/>
</dbReference>
<dbReference type="PRINTS" id="PR00381">
    <property type="entry name" value="KINESINLIGHT"/>
</dbReference>
<dbReference type="GO" id="GO:0007018">
    <property type="term" value="P:microtubule-based movement"/>
    <property type="evidence" value="ECO:0007669"/>
    <property type="project" value="TreeGrafter"/>
</dbReference>
<feature type="compositionally biased region" description="Basic and acidic residues" evidence="12">
    <location>
        <begin position="152"/>
        <end position="172"/>
    </location>
</feature>
<name>A0A8C4N2L3_EPTBU</name>
<organism evidence="13 14">
    <name type="scientific">Eptatretus burgeri</name>
    <name type="common">Inshore hagfish</name>
    <dbReference type="NCBI Taxonomy" id="7764"/>
    <lineage>
        <taxon>Eukaryota</taxon>
        <taxon>Metazoa</taxon>
        <taxon>Chordata</taxon>
        <taxon>Craniata</taxon>
        <taxon>Vertebrata</taxon>
        <taxon>Cyclostomata</taxon>
        <taxon>Myxini</taxon>
        <taxon>Myxiniformes</taxon>
        <taxon>Myxinidae</taxon>
        <taxon>Eptatretinae</taxon>
        <taxon>Eptatretus</taxon>
    </lineage>
</organism>
<dbReference type="Gene3D" id="1.25.40.10">
    <property type="entry name" value="Tetratricopeptide repeat domain"/>
    <property type="match status" value="1"/>
</dbReference>